<comment type="similarity">
    <text evidence="1">Belongs to the peptidase M16 family.</text>
</comment>
<dbReference type="GO" id="GO:0046872">
    <property type="term" value="F:metal ion binding"/>
    <property type="evidence" value="ECO:0007669"/>
    <property type="project" value="InterPro"/>
</dbReference>
<dbReference type="PANTHER" id="PTHR11851:SF49">
    <property type="entry name" value="MITOCHONDRIAL-PROCESSING PEPTIDASE SUBUNIT ALPHA"/>
    <property type="match status" value="1"/>
</dbReference>
<dbReference type="Proteomes" id="UP000252558">
    <property type="component" value="Unassembled WGS sequence"/>
</dbReference>
<evidence type="ECO:0000313" key="5">
    <source>
        <dbReference type="EMBL" id="RCU51891.1"/>
    </source>
</evidence>
<feature type="domain" description="Peptidase M16 C-terminal" evidence="4">
    <location>
        <begin position="225"/>
        <end position="402"/>
    </location>
</feature>
<feature type="domain" description="Peptidase M16 N-terminal" evidence="3">
    <location>
        <begin position="69"/>
        <end position="206"/>
    </location>
</feature>
<dbReference type="AlphaFoldDB" id="A0A368NRK7"/>
<dbReference type="OrthoDB" id="9811314at2"/>
<feature type="domain" description="Peptidase M16 C-terminal" evidence="4">
    <location>
        <begin position="692"/>
        <end position="867"/>
    </location>
</feature>
<dbReference type="EMBL" id="QPID01000002">
    <property type="protein sequence ID" value="RCU51891.1"/>
    <property type="molecule type" value="Genomic_DNA"/>
</dbReference>
<dbReference type="Pfam" id="PF00675">
    <property type="entry name" value="Peptidase_M16"/>
    <property type="match status" value="2"/>
</dbReference>
<evidence type="ECO:0000256" key="1">
    <source>
        <dbReference type="ARBA" id="ARBA00007261"/>
    </source>
</evidence>
<dbReference type="PROSITE" id="PS51257">
    <property type="entry name" value="PROKAR_LIPOPROTEIN"/>
    <property type="match status" value="1"/>
</dbReference>
<evidence type="ECO:0000256" key="2">
    <source>
        <dbReference type="SAM" id="SignalP"/>
    </source>
</evidence>
<sequence>MFRPSRVTLFTSLFLSLLVLAACSQQPKDRVVLPEGIHFVEAVSATVDNNGDPVLPYEKYQLENGLTLLLHQDHSDPITHVDVTYHVGSAREQLGKSGFAHFFEHMMFQGSKHVADEQHFRIISEAGGTLNGTTNSDRTNYYQTVPANQLEKVLWLESDRMGFLLEAVTQEKFEVQRATVKNERAQRYDNAPYGLLYERVSQALYPENHPYSWPTIGYVEDLDRVNVNDLKAFFLRWYGPNNATLTIGGDIDVEQTLAWVAKYFGPIAAGPDVDGDAKTLVTLPDTRYISMEDRVHLPLLYISFPTVYGRHEDEAALDLLADVLGGGKQSLFYQHLVKAGYAVQAGVSHPCQELACSFNLYALANPEKMPSLADMEKALRAAIDDFEQRGVTQDDLDKVQAQFEASTIFGLQSVSGKVSTLAFNETFADSPDQIADDLARYRAVTKADVERVYRTYIKDKPAVVMSIVPQGQLALIAAPDNFKPAARQIPQAEEMTAAQLALRPVTETFDRNKVPEAGPSPVVHVPDAWRATLDNGIPVIGSEIDETPTVTLLLSIEGGPLLDPEGKAGTASLTAAMLNEATQQRSGEAMALALDKLGSRISARASGRYTEIAVSSLARHLDETLLLLQEILLQPKFDAADFERLKAQTLQSLVQSAKDPGALASRAQLQVLYGEQRIGLPDGGIFSSVQGISLQDVQQFYLQNYSAKAAQLVVVGSLSKAQWLPKLDWLGQWAGESLSFADYQDFPQYDKSTIYVVDLPEAAQSAIRVVRRAMPYDATGDYFKAGLMNFPLGGAFNSRINMNLREEKGYTYGARSGFSGGKTLGRFSVSTSVREDVTGLALTEILNELAIYSEQGIDAGELAFLRQAVSQSEALSYETPSQKAGFLRQMLNYQLDPSFAQTQGEIVATIDKPALNALAAKWLQPDTMQIVIVGDAAKVLPQLLSLGLPIETITMQP</sequence>
<accession>A0A368NRK7</accession>
<dbReference type="Pfam" id="PF05193">
    <property type="entry name" value="Peptidase_M16_C"/>
    <property type="match status" value="2"/>
</dbReference>
<feature type="signal peptide" evidence="2">
    <location>
        <begin position="1"/>
        <end position="21"/>
    </location>
</feature>
<dbReference type="SUPFAM" id="SSF63411">
    <property type="entry name" value="LuxS/MPP-like metallohydrolase"/>
    <property type="match status" value="4"/>
</dbReference>
<dbReference type="PANTHER" id="PTHR11851">
    <property type="entry name" value="METALLOPROTEASE"/>
    <property type="match status" value="1"/>
</dbReference>
<feature type="domain" description="Peptidase M16 N-terminal" evidence="3">
    <location>
        <begin position="545"/>
        <end position="655"/>
    </location>
</feature>
<keyword evidence="2" id="KW-0732">Signal</keyword>
<evidence type="ECO:0000313" key="6">
    <source>
        <dbReference type="Proteomes" id="UP000252558"/>
    </source>
</evidence>
<evidence type="ECO:0000259" key="3">
    <source>
        <dbReference type="Pfam" id="PF00675"/>
    </source>
</evidence>
<dbReference type="InterPro" id="IPR050361">
    <property type="entry name" value="MPP/UQCRC_Complex"/>
</dbReference>
<reference evidence="5 6" key="1">
    <citation type="submission" date="2018-07" db="EMBL/GenBank/DDBJ databases">
        <title>Corallincola holothuriorum sp. nov., a new facultative anaerobe isolated from sea cucumber Apostichopus japonicus.</title>
        <authorList>
            <person name="Xia H."/>
        </authorList>
    </citation>
    <scope>NUCLEOTIDE SEQUENCE [LARGE SCALE GENOMIC DNA]</scope>
    <source>
        <strain evidence="5 6">C4</strain>
    </source>
</reference>
<dbReference type="InterPro" id="IPR011765">
    <property type="entry name" value="Pept_M16_N"/>
</dbReference>
<dbReference type="Gene3D" id="3.30.830.10">
    <property type="entry name" value="Metalloenzyme, LuxS/M16 peptidase-like"/>
    <property type="match status" value="4"/>
</dbReference>
<proteinExistence type="inferred from homology"/>
<dbReference type="InterPro" id="IPR007863">
    <property type="entry name" value="Peptidase_M16_C"/>
</dbReference>
<keyword evidence="6" id="KW-1185">Reference proteome</keyword>
<protein>
    <submittedName>
        <fullName evidence="5">Insulinase family protein</fullName>
    </submittedName>
</protein>
<name>A0A368NRK7_9GAMM</name>
<evidence type="ECO:0000259" key="4">
    <source>
        <dbReference type="Pfam" id="PF05193"/>
    </source>
</evidence>
<organism evidence="5 6">
    <name type="scientific">Corallincola holothuriorum</name>
    <dbReference type="NCBI Taxonomy" id="2282215"/>
    <lineage>
        <taxon>Bacteria</taxon>
        <taxon>Pseudomonadati</taxon>
        <taxon>Pseudomonadota</taxon>
        <taxon>Gammaproteobacteria</taxon>
        <taxon>Alteromonadales</taxon>
        <taxon>Psychromonadaceae</taxon>
        <taxon>Corallincola</taxon>
    </lineage>
</organism>
<dbReference type="InterPro" id="IPR011249">
    <property type="entry name" value="Metalloenz_LuxS/M16"/>
</dbReference>
<feature type="chain" id="PRO_5017059576" evidence="2">
    <location>
        <begin position="22"/>
        <end position="957"/>
    </location>
</feature>
<dbReference type="RefSeq" id="WP_114337320.1">
    <property type="nucleotide sequence ID" value="NZ_QPID01000002.1"/>
</dbReference>
<comment type="caution">
    <text evidence="5">The sequence shown here is derived from an EMBL/GenBank/DDBJ whole genome shotgun (WGS) entry which is preliminary data.</text>
</comment>
<gene>
    <name evidence="5" type="ORF">DU002_05335</name>
</gene>